<feature type="transmembrane region" description="Helical" evidence="7">
    <location>
        <begin position="79"/>
        <end position="99"/>
    </location>
</feature>
<feature type="transmembrane region" description="Helical" evidence="7">
    <location>
        <begin position="230"/>
        <end position="253"/>
    </location>
</feature>
<organism evidence="9 10">
    <name type="scientific">Mesoterricola sediminis</name>
    <dbReference type="NCBI Taxonomy" id="2927980"/>
    <lineage>
        <taxon>Bacteria</taxon>
        <taxon>Pseudomonadati</taxon>
        <taxon>Acidobacteriota</taxon>
        <taxon>Holophagae</taxon>
        <taxon>Holophagales</taxon>
        <taxon>Holophagaceae</taxon>
        <taxon>Mesoterricola</taxon>
    </lineage>
</organism>
<dbReference type="Gene3D" id="1.20.1250.20">
    <property type="entry name" value="MFS general substrate transporter like domains"/>
    <property type="match status" value="1"/>
</dbReference>
<accession>A0AA48GNH1</accession>
<feature type="transmembrane region" description="Helical" evidence="7">
    <location>
        <begin position="361"/>
        <end position="380"/>
    </location>
</feature>
<evidence type="ECO:0000313" key="10">
    <source>
        <dbReference type="Proteomes" id="UP001228113"/>
    </source>
</evidence>
<feature type="transmembrane region" description="Helical" evidence="7">
    <location>
        <begin position="178"/>
        <end position="199"/>
    </location>
</feature>
<evidence type="ECO:0000256" key="1">
    <source>
        <dbReference type="ARBA" id="ARBA00004651"/>
    </source>
</evidence>
<gene>
    <name evidence="9" type="ORF">METESE_13040</name>
</gene>
<feature type="domain" description="Major facilitator superfamily (MFS) profile" evidence="8">
    <location>
        <begin position="14"/>
        <end position="415"/>
    </location>
</feature>
<sequence length="415" mass="42593">MASADHQGSPGNRRFAAMAGAFFLGVFNDNFYKQAVLVLAVAAGRTDLQGLAVTVFTLPYLVFAAPAGWAADRFPKRNVVMAAKVAEVAAMVAGALGLLLGRWGLTLTMLATMGTQAAFMSPAVNGSIPEIYPEDRVTWANGILRMVVTIGILAGIAFAGIALDRPGTGLWGLDRGRLWVAGAVLAVAAAGLLVSLAVARHPAADPSAPFPWRGPAETLRDLAATRKDPLLAATLCASVFIWFSGSLQVLLINPLGLQELGLSKSLTSGLIVAQLLGIAAGGLASPALARGPRWHRVLAPSGAAMGVGMLLVPCLRLLPAGLALPGAFLLMGVVGFAGGIFLIPVESFIQTRPDPARRGAVLAAANFAVFGGILLSGPLSNLLNEHLRPTSGMGLVGALAVVLSLVLGAAVRRAS</sequence>
<dbReference type="AlphaFoldDB" id="A0AA48GNH1"/>
<dbReference type="PROSITE" id="PS50850">
    <property type="entry name" value="MFS"/>
    <property type="match status" value="1"/>
</dbReference>
<keyword evidence="4 7" id="KW-0812">Transmembrane</keyword>
<evidence type="ECO:0000256" key="5">
    <source>
        <dbReference type="ARBA" id="ARBA00022989"/>
    </source>
</evidence>
<dbReference type="InterPro" id="IPR011701">
    <property type="entry name" value="MFS"/>
</dbReference>
<reference evidence="9" key="1">
    <citation type="journal article" date="2023" name="Int. J. Syst. Evol. Microbiol.">
        <title>Mesoterricola silvestris gen. nov., sp. nov., Mesoterricola sediminis sp. nov., Geothrix oryzae sp. nov., Geothrix edaphica sp. nov., Geothrix rubra sp. nov., and Geothrix limicola sp. nov., six novel members of Acidobacteriota isolated from soils.</title>
        <authorList>
            <person name="Itoh H."/>
            <person name="Sugisawa Y."/>
            <person name="Mise K."/>
            <person name="Xu Z."/>
            <person name="Kuniyasu M."/>
            <person name="Ushijima N."/>
            <person name="Kawano K."/>
            <person name="Kobayashi E."/>
            <person name="Shiratori Y."/>
            <person name="Masuda Y."/>
            <person name="Senoo K."/>
        </authorList>
    </citation>
    <scope>NUCLEOTIDE SEQUENCE</scope>
    <source>
        <strain evidence="9">W786</strain>
    </source>
</reference>
<dbReference type="Proteomes" id="UP001228113">
    <property type="component" value="Chromosome"/>
</dbReference>
<evidence type="ECO:0000256" key="3">
    <source>
        <dbReference type="ARBA" id="ARBA00022475"/>
    </source>
</evidence>
<dbReference type="EMBL" id="AP027081">
    <property type="protein sequence ID" value="BDU76346.1"/>
    <property type="molecule type" value="Genomic_DNA"/>
</dbReference>
<dbReference type="Pfam" id="PF07690">
    <property type="entry name" value="MFS_1"/>
    <property type="match status" value="1"/>
</dbReference>
<evidence type="ECO:0000313" key="9">
    <source>
        <dbReference type="EMBL" id="BDU76346.1"/>
    </source>
</evidence>
<feature type="transmembrane region" description="Helical" evidence="7">
    <location>
        <begin position="143"/>
        <end position="163"/>
    </location>
</feature>
<name>A0AA48GNH1_9BACT</name>
<feature type="transmembrane region" description="Helical" evidence="7">
    <location>
        <begin position="265"/>
        <end position="285"/>
    </location>
</feature>
<dbReference type="GO" id="GO:0005886">
    <property type="term" value="C:plasma membrane"/>
    <property type="evidence" value="ECO:0007669"/>
    <property type="project" value="UniProtKB-SubCell"/>
</dbReference>
<keyword evidence="5 7" id="KW-1133">Transmembrane helix</keyword>
<feature type="transmembrane region" description="Helical" evidence="7">
    <location>
        <begin position="392"/>
        <end position="411"/>
    </location>
</feature>
<feature type="transmembrane region" description="Helical" evidence="7">
    <location>
        <begin position="297"/>
        <end position="318"/>
    </location>
</feature>
<protein>
    <recommendedName>
        <fullName evidence="8">Major facilitator superfamily (MFS) profile domain-containing protein</fullName>
    </recommendedName>
</protein>
<dbReference type="CDD" id="cd06173">
    <property type="entry name" value="MFS_MefA_like"/>
    <property type="match status" value="1"/>
</dbReference>
<keyword evidence="2" id="KW-0813">Transport</keyword>
<dbReference type="GO" id="GO:0022857">
    <property type="term" value="F:transmembrane transporter activity"/>
    <property type="evidence" value="ECO:0007669"/>
    <property type="project" value="InterPro"/>
</dbReference>
<dbReference type="InterPro" id="IPR020846">
    <property type="entry name" value="MFS_dom"/>
</dbReference>
<dbReference type="PANTHER" id="PTHR43266:SF2">
    <property type="entry name" value="MAJOR FACILITATOR SUPERFAMILY (MFS) PROFILE DOMAIN-CONTAINING PROTEIN"/>
    <property type="match status" value="1"/>
</dbReference>
<comment type="subcellular location">
    <subcellularLocation>
        <location evidence="1">Cell membrane</location>
        <topology evidence="1">Multi-pass membrane protein</topology>
    </subcellularLocation>
</comment>
<feature type="transmembrane region" description="Helical" evidence="7">
    <location>
        <begin position="48"/>
        <end position="67"/>
    </location>
</feature>
<dbReference type="RefSeq" id="WP_316411355.1">
    <property type="nucleotide sequence ID" value="NZ_AP027081.1"/>
</dbReference>
<evidence type="ECO:0000256" key="4">
    <source>
        <dbReference type="ARBA" id="ARBA00022692"/>
    </source>
</evidence>
<feature type="transmembrane region" description="Helical" evidence="7">
    <location>
        <begin position="324"/>
        <end position="349"/>
    </location>
</feature>
<dbReference type="InterPro" id="IPR036259">
    <property type="entry name" value="MFS_trans_sf"/>
</dbReference>
<dbReference type="SUPFAM" id="SSF103473">
    <property type="entry name" value="MFS general substrate transporter"/>
    <property type="match status" value="1"/>
</dbReference>
<evidence type="ECO:0000256" key="2">
    <source>
        <dbReference type="ARBA" id="ARBA00022448"/>
    </source>
</evidence>
<evidence type="ECO:0000256" key="6">
    <source>
        <dbReference type="ARBA" id="ARBA00023136"/>
    </source>
</evidence>
<proteinExistence type="predicted"/>
<evidence type="ECO:0000256" key="7">
    <source>
        <dbReference type="SAM" id="Phobius"/>
    </source>
</evidence>
<dbReference type="PANTHER" id="PTHR43266">
    <property type="entry name" value="MACROLIDE-EFFLUX PROTEIN"/>
    <property type="match status" value="1"/>
</dbReference>
<feature type="transmembrane region" description="Helical" evidence="7">
    <location>
        <begin position="12"/>
        <end position="28"/>
    </location>
</feature>
<keyword evidence="3" id="KW-1003">Cell membrane</keyword>
<keyword evidence="10" id="KW-1185">Reference proteome</keyword>
<evidence type="ECO:0000259" key="8">
    <source>
        <dbReference type="PROSITE" id="PS50850"/>
    </source>
</evidence>
<dbReference type="KEGG" id="msea:METESE_13040"/>
<keyword evidence="6 7" id="KW-0472">Membrane</keyword>